<name>V9E1P2_PHYNI</name>
<proteinExistence type="predicted"/>
<protein>
    <submittedName>
        <fullName evidence="2">Uncharacterized protein</fullName>
    </submittedName>
</protein>
<dbReference type="OrthoDB" id="166646at2759"/>
<feature type="compositionally biased region" description="Polar residues" evidence="1">
    <location>
        <begin position="95"/>
        <end position="107"/>
    </location>
</feature>
<keyword evidence="3" id="KW-1185">Reference proteome</keyword>
<dbReference type="HOGENOM" id="CLU_043490_0_0_1"/>
<evidence type="ECO:0000256" key="1">
    <source>
        <dbReference type="SAM" id="MobiDB-lite"/>
    </source>
</evidence>
<dbReference type="Proteomes" id="UP000018721">
    <property type="component" value="Unassembled WGS sequence"/>
</dbReference>
<feature type="region of interest" description="Disordered" evidence="1">
    <location>
        <begin position="430"/>
        <end position="455"/>
    </location>
</feature>
<accession>V9E1P2</accession>
<feature type="compositionally biased region" description="Basic residues" evidence="1">
    <location>
        <begin position="444"/>
        <end position="455"/>
    </location>
</feature>
<dbReference type="EMBL" id="ANIZ01003531">
    <property type="protein sequence ID" value="ETI32994.1"/>
    <property type="molecule type" value="Genomic_DNA"/>
</dbReference>
<sequence length="455" mass="50723">MDAILSRVGDAELRQHCVDAVLGELKQVDNQVQNVVSALERTLKVVQASRDVHKSLVLNASEQVQASFRQLGESCNQIGPLLRLLYRNMSVVSSSTTEQPATPTSSAVEGAAPTVSDLQTESKPTATRSTDSASTTTSEYEPSSDEDDDDDVEVVDVTPPTRNKKRKAVTVDLSESTPLVRRKTLQENTQTVRNQLAIELRNIRAIQISRYTVAEHKELSSFVKSIFTAVDNFHDWQPRDDPMLAQLLDEMNKRMDSFKDSSTQNARRKAMDEWLQTMTASSFVPSLDLKSIPLKKDPRAASVEKCHGSQDLSALVKSGTKICSKLRTDTSSNEEKKQKYFQPLVDASTKYFASVLAMEKQEIQANGASRYNDSLRMLCKLAGGTSISRKECAQLEELLYHVRLVMPKNKSFRKKAVKLVFDLLALFPPSARPTFNYPASEPKSKKRKKNKKGSS</sequence>
<organism evidence="2 3">
    <name type="scientific">Phytophthora nicotianae P1569</name>
    <dbReference type="NCBI Taxonomy" id="1317065"/>
    <lineage>
        <taxon>Eukaryota</taxon>
        <taxon>Sar</taxon>
        <taxon>Stramenopiles</taxon>
        <taxon>Oomycota</taxon>
        <taxon>Peronosporomycetes</taxon>
        <taxon>Peronosporales</taxon>
        <taxon>Peronosporaceae</taxon>
        <taxon>Phytophthora</taxon>
    </lineage>
</organism>
<feature type="compositionally biased region" description="Acidic residues" evidence="1">
    <location>
        <begin position="142"/>
        <end position="154"/>
    </location>
</feature>
<reference evidence="2 3" key="1">
    <citation type="submission" date="2013-11" db="EMBL/GenBank/DDBJ databases">
        <title>The Genome Sequence of Phytophthora parasitica P1569.</title>
        <authorList>
            <consortium name="The Broad Institute Genomics Platform"/>
            <person name="Russ C."/>
            <person name="Tyler B."/>
            <person name="Panabieres F."/>
            <person name="Shan W."/>
            <person name="Tripathy S."/>
            <person name="Grunwald N."/>
            <person name="Machado M."/>
            <person name="Johnson C.S."/>
            <person name="Arredondo F."/>
            <person name="Hong C."/>
            <person name="Coffey M."/>
            <person name="Young S.K."/>
            <person name="Zeng Q."/>
            <person name="Gargeya S."/>
            <person name="Fitzgerald M."/>
            <person name="Abouelleil A."/>
            <person name="Alvarado L."/>
            <person name="Chapman S.B."/>
            <person name="Gainer-Dewar J."/>
            <person name="Goldberg J."/>
            <person name="Griggs A."/>
            <person name="Gujja S."/>
            <person name="Hansen M."/>
            <person name="Howarth C."/>
            <person name="Imamovic A."/>
            <person name="Ireland A."/>
            <person name="Larimer J."/>
            <person name="McCowan C."/>
            <person name="Murphy C."/>
            <person name="Pearson M."/>
            <person name="Poon T.W."/>
            <person name="Priest M."/>
            <person name="Roberts A."/>
            <person name="Saif S."/>
            <person name="Shea T."/>
            <person name="Sykes S."/>
            <person name="Wortman J."/>
            <person name="Nusbaum C."/>
            <person name="Birren B."/>
        </authorList>
    </citation>
    <scope>NUCLEOTIDE SEQUENCE [LARGE SCALE GENOMIC DNA]</scope>
    <source>
        <strain evidence="2 3">P1569</strain>
    </source>
</reference>
<feature type="compositionally biased region" description="Low complexity" evidence="1">
    <location>
        <begin position="125"/>
        <end position="141"/>
    </location>
</feature>
<evidence type="ECO:0000313" key="2">
    <source>
        <dbReference type="EMBL" id="ETI32994.1"/>
    </source>
</evidence>
<gene>
    <name evidence="2" type="ORF">F443_20293</name>
</gene>
<dbReference type="AlphaFoldDB" id="V9E1P2"/>
<feature type="region of interest" description="Disordered" evidence="1">
    <location>
        <begin position="95"/>
        <end position="167"/>
    </location>
</feature>
<comment type="caution">
    <text evidence="2">The sequence shown here is derived from an EMBL/GenBank/DDBJ whole genome shotgun (WGS) entry which is preliminary data.</text>
</comment>
<evidence type="ECO:0000313" key="3">
    <source>
        <dbReference type="Proteomes" id="UP000018721"/>
    </source>
</evidence>
<dbReference type="eggNOG" id="ENOG502RCGI">
    <property type="taxonomic scope" value="Eukaryota"/>
</dbReference>